<dbReference type="Gene3D" id="3.90.550.20">
    <property type="match status" value="1"/>
</dbReference>
<reference evidence="8" key="1">
    <citation type="submission" date="2022-07" db="EMBL/GenBank/DDBJ databases">
        <authorList>
            <person name="Trinca V."/>
            <person name="Uliana J.V.C."/>
            <person name="Torres T.T."/>
            <person name="Ward R.J."/>
            <person name="Monesi N."/>
        </authorList>
    </citation>
    <scope>NUCLEOTIDE SEQUENCE</scope>
    <source>
        <strain evidence="8">HSMRA1968</strain>
        <tissue evidence="8">Whole embryos</tissue>
    </source>
</reference>
<evidence type="ECO:0000256" key="6">
    <source>
        <dbReference type="ARBA" id="ARBA00023136"/>
    </source>
</evidence>
<dbReference type="Pfam" id="PF04572">
    <property type="entry name" value="Gb3_synth"/>
    <property type="match status" value="1"/>
</dbReference>
<name>A0A9Q0MRJ4_9DIPT</name>
<dbReference type="GO" id="GO:0006688">
    <property type="term" value="P:glycosphingolipid biosynthetic process"/>
    <property type="evidence" value="ECO:0007669"/>
    <property type="project" value="TreeGrafter"/>
</dbReference>
<organism evidence="8 9">
    <name type="scientific">Pseudolycoriella hygida</name>
    <dbReference type="NCBI Taxonomy" id="35572"/>
    <lineage>
        <taxon>Eukaryota</taxon>
        <taxon>Metazoa</taxon>
        <taxon>Ecdysozoa</taxon>
        <taxon>Arthropoda</taxon>
        <taxon>Hexapoda</taxon>
        <taxon>Insecta</taxon>
        <taxon>Pterygota</taxon>
        <taxon>Neoptera</taxon>
        <taxon>Endopterygota</taxon>
        <taxon>Diptera</taxon>
        <taxon>Nematocera</taxon>
        <taxon>Sciaroidea</taxon>
        <taxon>Sciaridae</taxon>
        <taxon>Pseudolycoriella</taxon>
    </lineage>
</organism>
<comment type="similarity">
    <text evidence="2">Belongs to the glycosyltransferase 32 family.</text>
</comment>
<gene>
    <name evidence="8" type="primary">A4GALT</name>
    <name evidence="8" type="ORF">Bhyg_15273</name>
</gene>
<keyword evidence="4" id="KW-0808">Transferase</keyword>
<comment type="subcellular location">
    <subcellularLocation>
        <location evidence="1">Golgi apparatus membrane</location>
        <topology evidence="1">Single-pass type II membrane protein</topology>
    </subcellularLocation>
</comment>
<dbReference type="SUPFAM" id="SSF53448">
    <property type="entry name" value="Nucleotide-diphospho-sugar transferases"/>
    <property type="match status" value="1"/>
</dbReference>
<dbReference type="GO" id="GO:0035248">
    <property type="term" value="F:alpha-1,4-N-acetylgalactosaminyltransferase activity"/>
    <property type="evidence" value="ECO:0007669"/>
    <property type="project" value="TreeGrafter"/>
</dbReference>
<evidence type="ECO:0000256" key="1">
    <source>
        <dbReference type="ARBA" id="ARBA00004323"/>
    </source>
</evidence>
<evidence type="ECO:0000313" key="9">
    <source>
        <dbReference type="Proteomes" id="UP001151699"/>
    </source>
</evidence>
<comment type="caution">
    <text evidence="8">The sequence shown here is derived from an EMBL/GenBank/DDBJ whole genome shotgun (WGS) entry which is preliminary data.</text>
</comment>
<dbReference type="EMBL" id="WJQU01000004">
    <property type="protein sequence ID" value="KAJ6636680.1"/>
    <property type="molecule type" value="Genomic_DNA"/>
</dbReference>
<dbReference type="Pfam" id="PF04488">
    <property type="entry name" value="Gly_transf_sug"/>
    <property type="match status" value="1"/>
</dbReference>
<dbReference type="OrthoDB" id="409543at2759"/>
<dbReference type="AlphaFoldDB" id="A0A9Q0MRJ4"/>
<dbReference type="GO" id="GO:0000139">
    <property type="term" value="C:Golgi membrane"/>
    <property type="evidence" value="ECO:0007669"/>
    <property type="project" value="UniProtKB-SubCell"/>
</dbReference>
<protein>
    <submittedName>
        <fullName evidence="8">Lactosylceramide 4-alpha-galactosyltransferase</fullName>
    </submittedName>
</protein>
<evidence type="ECO:0000256" key="5">
    <source>
        <dbReference type="ARBA" id="ARBA00023034"/>
    </source>
</evidence>
<dbReference type="PANTHER" id="PTHR12042:SF21">
    <property type="entry name" value="ALPHA1,4-GALACTOSYLTRANSFERASE 1-RELATED"/>
    <property type="match status" value="1"/>
</dbReference>
<sequence>MNSALDQSGLKTCYRRRKNGDNHSIKYLVDIMDADKMPVPGESVFFYITSCFESGHIDLKPREACAIESAANRNPNRDIFVSFISPVGYTSSIPKTIQAVLKYPNVHLRNNNMWKYAVGTPLETFLNSDKMFYSNYLYEHISDVLRFLTLFKFGGIYLDTDVVVMKNFDTLGKNFAGDDWGDVVGCSVLGLDATGLGHKIASHCLNEIVENYNGKEFINNGPRILTRTLSHICRTGDRILWTLEQCHGFRLLPINEFFPVPWNDWWWYFNNTFTLRTLRISANSTLIHVWNDRSKNTMVEFGSSTAYELLAEKNCPIVYSTSDSM</sequence>
<keyword evidence="3" id="KW-0328">Glycosyltransferase</keyword>
<dbReference type="PANTHER" id="PTHR12042">
    <property type="entry name" value="LACTOSYLCERAMIDE 4-ALPHA-GALACTOSYLTRANSFERASE ALPHA- 1,4-GALACTOSYLTRANSFERASE"/>
    <property type="match status" value="1"/>
</dbReference>
<evidence type="ECO:0000256" key="4">
    <source>
        <dbReference type="ARBA" id="ARBA00022679"/>
    </source>
</evidence>
<dbReference type="InterPro" id="IPR007577">
    <property type="entry name" value="GlycoTrfase_DXD_sugar-bd_CS"/>
</dbReference>
<feature type="domain" description="Alpha 1,4-glycosyltransferase" evidence="7">
    <location>
        <begin position="194"/>
        <end position="321"/>
    </location>
</feature>
<dbReference type="Proteomes" id="UP001151699">
    <property type="component" value="Chromosome C"/>
</dbReference>
<accession>A0A9Q0MRJ4</accession>
<dbReference type="InterPro" id="IPR007652">
    <property type="entry name" value="A1-4-GlycosylTfrase_dom"/>
</dbReference>
<proteinExistence type="inferred from homology"/>
<evidence type="ECO:0000313" key="8">
    <source>
        <dbReference type="EMBL" id="KAJ6636680.1"/>
    </source>
</evidence>
<evidence type="ECO:0000259" key="7">
    <source>
        <dbReference type="Pfam" id="PF04572"/>
    </source>
</evidence>
<evidence type="ECO:0000256" key="2">
    <source>
        <dbReference type="ARBA" id="ARBA00009003"/>
    </source>
</evidence>
<dbReference type="InterPro" id="IPR029044">
    <property type="entry name" value="Nucleotide-diphossugar_trans"/>
</dbReference>
<keyword evidence="9" id="KW-1185">Reference proteome</keyword>
<keyword evidence="5" id="KW-0333">Golgi apparatus</keyword>
<evidence type="ECO:0000256" key="3">
    <source>
        <dbReference type="ARBA" id="ARBA00022676"/>
    </source>
</evidence>
<dbReference type="InterPro" id="IPR051981">
    <property type="entry name" value="Glycosyltransf_32"/>
</dbReference>
<keyword evidence="6" id="KW-0472">Membrane</keyword>